<protein>
    <submittedName>
        <fullName evidence="2">Uncharacterized protein</fullName>
    </submittedName>
</protein>
<name>A0ABW1GAR9_9ACTN</name>
<feature type="region of interest" description="Disordered" evidence="1">
    <location>
        <begin position="95"/>
        <end position="139"/>
    </location>
</feature>
<gene>
    <name evidence="2" type="ORF">ACFP3V_25920</name>
</gene>
<keyword evidence="3" id="KW-1185">Reference proteome</keyword>
<evidence type="ECO:0000313" key="2">
    <source>
        <dbReference type="EMBL" id="MFC5910637.1"/>
    </source>
</evidence>
<comment type="caution">
    <text evidence="2">The sequence shown here is derived from an EMBL/GenBank/DDBJ whole genome shotgun (WGS) entry which is preliminary data.</text>
</comment>
<proteinExistence type="predicted"/>
<dbReference type="EMBL" id="JBHSQJ010000126">
    <property type="protein sequence ID" value="MFC5910637.1"/>
    <property type="molecule type" value="Genomic_DNA"/>
</dbReference>
<reference evidence="3" key="1">
    <citation type="journal article" date="2019" name="Int. J. Syst. Evol. Microbiol.">
        <title>The Global Catalogue of Microorganisms (GCM) 10K type strain sequencing project: providing services to taxonomists for standard genome sequencing and annotation.</title>
        <authorList>
            <consortium name="The Broad Institute Genomics Platform"/>
            <consortium name="The Broad Institute Genome Sequencing Center for Infectious Disease"/>
            <person name="Wu L."/>
            <person name="Ma J."/>
        </authorList>
    </citation>
    <scope>NUCLEOTIDE SEQUENCE [LARGE SCALE GENOMIC DNA]</scope>
    <source>
        <strain evidence="3">JCM 4816</strain>
    </source>
</reference>
<sequence length="374" mass="39321">MVGTTTTAADGTWTFTVPDPLPTNLQALADTHDGVLNLEAKVAGQAPDGTVLNASNFVSAGVAYGSATTLSSMHARTHPTADTASLAASAVNAPDVAPPSDATVANSSAATSEASGDATVTDSAPPTYQSNNGSSTSGYNPAVVNGVDYSAVTPDRSLPCNTQHLTLKTGIFYSTVGEAHAYYDTTAAFNYSAKLSSTITVAYSTDGTTWKFSGSVAETGAIGYSTGFSSQGPMWAKQWRVPIRYAYIEDKYYCAGILESHSYRIQPMRYEVPSGGAVGLYGSDVRYKDGQQAYANSPTGNRGYIPKRAYFQLDYGHSAAIGRGVSAWGVSLTMTTTYDSNHYEKITAGNGQYEHDIWGQNGPLSSNPGVILSW</sequence>
<evidence type="ECO:0000256" key="1">
    <source>
        <dbReference type="SAM" id="MobiDB-lite"/>
    </source>
</evidence>
<organism evidence="2 3">
    <name type="scientific">Streptacidiphilus monticola</name>
    <dbReference type="NCBI Taxonomy" id="2161674"/>
    <lineage>
        <taxon>Bacteria</taxon>
        <taxon>Bacillati</taxon>
        <taxon>Actinomycetota</taxon>
        <taxon>Actinomycetes</taxon>
        <taxon>Kitasatosporales</taxon>
        <taxon>Streptomycetaceae</taxon>
        <taxon>Streptacidiphilus</taxon>
    </lineage>
</organism>
<feature type="compositionally biased region" description="Polar residues" evidence="1">
    <location>
        <begin position="103"/>
        <end position="139"/>
    </location>
</feature>
<evidence type="ECO:0000313" key="3">
    <source>
        <dbReference type="Proteomes" id="UP001596174"/>
    </source>
</evidence>
<dbReference type="RefSeq" id="WP_380588174.1">
    <property type="nucleotide sequence ID" value="NZ_JBHSQJ010000126.1"/>
</dbReference>
<dbReference type="Proteomes" id="UP001596174">
    <property type="component" value="Unassembled WGS sequence"/>
</dbReference>
<accession>A0ABW1GAR9</accession>